<sequence length="58" mass="6291">MGLFDIGGKQLIESGFSKTLLHGSDAKELLFIWIKSGIRNCLDDCFLIGILAVGSSFD</sequence>
<dbReference type="EMBL" id="CP001104">
    <property type="protein sequence ID" value="ACR72529.1"/>
    <property type="molecule type" value="Genomic_DNA"/>
</dbReference>
<dbReference type="Proteomes" id="UP000001476">
    <property type="component" value="Chromosome"/>
</dbReference>
<gene>
    <name evidence="1" type="ordered locus">EUBELI_01537</name>
</gene>
<proteinExistence type="predicted"/>
<evidence type="ECO:0000313" key="2">
    <source>
        <dbReference type="Proteomes" id="UP000001476"/>
    </source>
</evidence>
<evidence type="ECO:0000313" key="1">
    <source>
        <dbReference type="EMBL" id="ACR72529.1"/>
    </source>
</evidence>
<accession>C4Z2F4</accession>
<dbReference type="KEGG" id="eel:EUBELI_01537"/>
<dbReference type="STRING" id="515620.EUBELI_01537"/>
<name>C4Z2F4_LACE2</name>
<protein>
    <submittedName>
        <fullName evidence="1">Uncharacterized protein</fullName>
    </submittedName>
</protein>
<organism evidence="1 2">
    <name type="scientific">Lachnospira eligens (strain ATCC 27750 / DSM 3376 / VPI C15-48 / C15-B4)</name>
    <name type="common">Eubacterium eligens</name>
    <dbReference type="NCBI Taxonomy" id="515620"/>
    <lineage>
        <taxon>Bacteria</taxon>
        <taxon>Bacillati</taxon>
        <taxon>Bacillota</taxon>
        <taxon>Clostridia</taxon>
        <taxon>Lachnospirales</taxon>
        <taxon>Lachnospiraceae</taxon>
        <taxon>Lachnospira</taxon>
    </lineage>
</organism>
<keyword evidence="2" id="KW-1185">Reference proteome</keyword>
<dbReference type="HOGENOM" id="CLU_2972666_0_0_9"/>
<reference evidence="1 2" key="1">
    <citation type="journal article" date="2009" name="Proc. Natl. Acad. Sci. U.S.A.">
        <title>Characterizing a model human gut microbiota composed of members of its two dominant bacterial phyla.</title>
        <authorList>
            <person name="Mahowald M.A."/>
            <person name="Rey F.E."/>
            <person name="Seedorf H."/>
            <person name="Turnbaugh P.J."/>
            <person name="Fulton R.S."/>
            <person name="Wollam A."/>
            <person name="Shah N."/>
            <person name="Wang C."/>
            <person name="Magrini V."/>
            <person name="Wilson R.K."/>
            <person name="Cantarel B.L."/>
            <person name="Coutinho P.M."/>
            <person name="Henrissat B."/>
            <person name="Crock L.W."/>
            <person name="Russell A."/>
            <person name="Verberkmoes N.C."/>
            <person name="Hettich R.L."/>
            <person name="Gordon J.I."/>
        </authorList>
    </citation>
    <scope>NUCLEOTIDE SEQUENCE [LARGE SCALE GENOMIC DNA]</scope>
    <source>
        <strain evidence="2">ATCC 27750 / DSM 3376 / VPI C15-48 / C15-B4</strain>
    </source>
</reference>
<dbReference type="AlphaFoldDB" id="C4Z2F4"/>